<dbReference type="SUPFAM" id="SSF56935">
    <property type="entry name" value="Porins"/>
    <property type="match status" value="1"/>
</dbReference>
<comment type="similarity">
    <text evidence="8 9">Belongs to the TonB-dependent receptor family.</text>
</comment>
<protein>
    <submittedName>
        <fullName evidence="12">Outer membrane hemin receptor</fullName>
    </submittedName>
</protein>
<gene>
    <name evidence="12" type="ORF">AVDCRST_MAG56-4522</name>
</gene>
<evidence type="ECO:0000256" key="3">
    <source>
        <dbReference type="ARBA" id="ARBA00022452"/>
    </source>
</evidence>
<dbReference type="PANTHER" id="PTHR30069">
    <property type="entry name" value="TONB-DEPENDENT OUTER MEMBRANE RECEPTOR"/>
    <property type="match status" value="1"/>
</dbReference>
<keyword evidence="7 8" id="KW-0998">Cell outer membrane</keyword>
<evidence type="ECO:0000259" key="10">
    <source>
        <dbReference type="Pfam" id="PF00593"/>
    </source>
</evidence>
<sequence>MKRKGVYIVKLIWLLWALPALEGYAQARLDCHYAVRGAIREQGSVHTPVLGATVFIPELGRGVVADSTGKYVISNLCAGDYTLICQHLGYHADTIRIHVHEGFVQCNFQLAEADIQLNAVVVAGEKDQPLASQATSELKAMDLERTRGMTLGESLKTLPGVNSIQTGPAISKPVIHGLHGNRILILNNGIRQEGQQWGAEHAPEIDPFIARHLTVVKGAASVRYGADAIGGVIVVEPAPLPRHPGTRGEVNLVGYTNGRGGIASGQAEGGSRRLDGLGWRLQGTVKRAGDAHAPDYVLSNTGVAEESFSAALGYRKDKYGLEAFVSHFHTNVGILRSAHVGNLSDLQRALASPEPWYIRDFTYDIANPRQNTAHSLVKVSGFAALPRLGTLSVQYGGQRNARQEFDIRRGGRSEKPALDLQLFTHTLDAVLEHPPKGPFSGSAGINLLYQDNNNVPGTGVTPLIPNYNTYAAGAFVTEKWTKGKWALEGGARYDYRYLQVQRFNEVHALVKPDFHFRNVSATAGAIFYLNPQWTFKSNVGTAWRPPNVSELYSQGLHHGLGAIEEGNDSLRTEKSVKWINTVNYTGGRLSFEGTLYFNRIADYIYLEPQAEPRLTIRGAFPVFRYTQTDARLAGADASLAYQLNGGLTFRSKASLVRARDLRRNDFLIFMPSDRFENSLTYRWEKLGRLSNAFLTLGTTNVRRQNRVPEGIDYALAPGSYMLVNAEAGFTVPLAGHPFTLGLNVSNALDTTYRDYLNRLRYYADDPGRNVTLRLKYEFGKTL</sequence>
<dbReference type="Gene3D" id="2.170.130.10">
    <property type="entry name" value="TonB-dependent receptor, plug domain"/>
    <property type="match status" value="1"/>
</dbReference>
<dbReference type="Gene3D" id="2.60.40.1120">
    <property type="entry name" value="Carboxypeptidase-like, regulatory domain"/>
    <property type="match status" value="1"/>
</dbReference>
<dbReference type="InterPro" id="IPR037066">
    <property type="entry name" value="Plug_dom_sf"/>
</dbReference>
<dbReference type="Pfam" id="PF07715">
    <property type="entry name" value="Plug"/>
    <property type="match status" value="1"/>
</dbReference>
<dbReference type="GO" id="GO:0044718">
    <property type="term" value="P:siderophore transmembrane transport"/>
    <property type="evidence" value="ECO:0007669"/>
    <property type="project" value="TreeGrafter"/>
</dbReference>
<dbReference type="Pfam" id="PF00593">
    <property type="entry name" value="TonB_dep_Rec_b-barrel"/>
    <property type="match status" value="1"/>
</dbReference>
<dbReference type="PANTHER" id="PTHR30069:SF40">
    <property type="entry name" value="TONB-DEPENDENT RECEPTOR NMB0964-RELATED"/>
    <property type="match status" value="1"/>
</dbReference>
<evidence type="ECO:0000256" key="4">
    <source>
        <dbReference type="ARBA" id="ARBA00022692"/>
    </source>
</evidence>
<keyword evidence="2 8" id="KW-0813">Transport</keyword>
<dbReference type="InterPro" id="IPR036942">
    <property type="entry name" value="Beta-barrel_TonB_sf"/>
</dbReference>
<evidence type="ECO:0000259" key="11">
    <source>
        <dbReference type="Pfam" id="PF07715"/>
    </source>
</evidence>
<feature type="domain" description="TonB-dependent receptor plug" evidence="11">
    <location>
        <begin position="132"/>
        <end position="232"/>
    </location>
</feature>
<keyword evidence="5 9" id="KW-0798">TonB box</keyword>
<keyword evidence="3 8" id="KW-1134">Transmembrane beta strand</keyword>
<accession>A0A6J4JVT2</accession>
<dbReference type="PROSITE" id="PS52016">
    <property type="entry name" value="TONB_DEPENDENT_REC_3"/>
    <property type="match status" value="1"/>
</dbReference>
<reference evidence="12" key="1">
    <citation type="submission" date="2020-02" db="EMBL/GenBank/DDBJ databases">
        <authorList>
            <person name="Meier V. D."/>
        </authorList>
    </citation>
    <scope>NUCLEOTIDE SEQUENCE</scope>
    <source>
        <strain evidence="12">AVDCRST_MAG56</strain>
    </source>
</reference>
<evidence type="ECO:0000256" key="6">
    <source>
        <dbReference type="ARBA" id="ARBA00023136"/>
    </source>
</evidence>
<keyword evidence="6 8" id="KW-0472">Membrane</keyword>
<dbReference type="GO" id="GO:0015344">
    <property type="term" value="F:siderophore uptake transmembrane transporter activity"/>
    <property type="evidence" value="ECO:0007669"/>
    <property type="project" value="TreeGrafter"/>
</dbReference>
<dbReference type="Gene3D" id="2.40.170.20">
    <property type="entry name" value="TonB-dependent receptor, beta-barrel domain"/>
    <property type="match status" value="1"/>
</dbReference>
<evidence type="ECO:0000313" key="12">
    <source>
        <dbReference type="EMBL" id="CAA9288960.1"/>
    </source>
</evidence>
<evidence type="ECO:0000256" key="2">
    <source>
        <dbReference type="ARBA" id="ARBA00022448"/>
    </source>
</evidence>
<comment type="subcellular location">
    <subcellularLocation>
        <location evidence="1 8">Cell outer membrane</location>
        <topology evidence="1 8">Multi-pass membrane protein</topology>
    </subcellularLocation>
</comment>
<dbReference type="InterPro" id="IPR008969">
    <property type="entry name" value="CarboxyPept-like_regulatory"/>
</dbReference>
<keyword evidence="4 8" id="KW-0812">Transmembrane</keyword>
<feature type="domain" description="TonB-dependent receptor-like beta-barrel" evidence="10">
    <location>
        <begin position="341"/>
        <end position="746"/>
    </location>
</feature>
<dbReference type="AlphaFoldDB" id="A0A6J4JVT2"/>
<evidence type="ECO:0000256" key="5">
    <source>
        <dbReference type="ARBA" id="ARBA00023077"/>
    </source>
</evidence>
<organism evidence="12">
    <name type="scientific">uncultured Cytophagales bacterium</name>
    <dbReference type="NCBI Taxonomy" id="158755"/>
    <lineage>
        <taxon>Bacteria</taxon>
        <taxon>Pseudomonadati</taxon>
        <taxon>Bacteroidota</taxon>
        <taxon>Sphingobacteriia</taxon>
        <taxon>Sphingobacteriales</taxon>
        <taxon>environmental samples</taxon>
    </lineage>
</organism>
<evidence type="ECO:0000256" key="8">
    <source>
        <dbReference type="PROSITE-ProRule" id="PRU01360"/>
    </source>
</evidence>
<evidence type="ECO:0000256" key="1">
    <source>
        <dbReference type="ARBA" id="ARBA00004571"/>
    </source>
</evidence>
<evidence type="ECO:0000256" key="7">
    <source>
        <dbReference type="ARBA" id="ARBA00023237"/>
    </source>
</evidence>
<dbReference type="InterPro" id="IPR039426">
    <property type="entry name" value="TonB-dep_rcpt-like"/>
</dbReference>
<keyword evidence="12" id="KW-0675">Receptor</keyword>
<proteinExistence type="inferred from homology"/>
<dbReference type="SUPFAM" id="SSF49464">
    <property type="entry name" value="Carboxypeptidase regulatory domain-like"/>
    <property type="match status" value="1"/>
</dbReference>
<dbReference type="GO" id="GO:0009279">
    <property type="term" value="C:cell outer membrane"/>
    <property type="evidence" value="ECO:0007669"/>
    <property type="project" value="UniProtKB-SubCell"/>
</dbReference>
<dbReference type="InterPro" id="IPR000531">
    <property type="entry name" value="Beta-barrel_TonB"/>
</dbReference>
<dbReference type="EMBL" id="CADCTQ010000369">
    <property type="protein sequence ID" value="CAA9288960.1"/>
    <property type="molecule type" value="Genomic_DNA"/>
</dbReference>
<dbReference type="InterPro" id="IPR012910">
    <property type="entry name" value="Plug_dom"/>
</dbReference>
<name>A0A6J4JVT2_9SPHI</name>
<evidence type="ECO:0000256" key="9">
    <source>
        <dbReference type="RuleBase" id="RU003357"/>
    </source>
</evidence>
<dbReference type="Pfam" id="PF13715">
    <property type="entry name" value="CarbopepD_reg_2"/>
    <property type="match status" value="1"/>
</dbReference>